<evidence type="ECO:0000313" key="2">
    <source>
        <dbReference type="EMBL" id="KAK1620717.1"/>
    </source>
</evidence>
<dbReference type="EMBL" id="JAUUTY010000006">
    <property type="protein sequence ID" value="KAK1620717.1"/>
    <property type="molecule type" value="Genomic_DNA"/>
</dbReference>
<reference evidence="2" key="1">
    <citation type="submission" date="2023-07" db="EMBL/GenBank/DDBJ databases">
        <title>A chromosome-level genome assembly of Lolium multiflorum.</title>
        <authorList>
            <person name="Chen Y."/>
            <person name="Copetti D."/>
            <person name="Kolliker R."/>
            <person name="Studer B."/>
        </authorList>
    </citation>
    <scope>NUCLEOTIDE SEQUENCE</scope>
    <source>
        <strain evidence="2">02402/16</strain>
        <tissue evidence="2">Leaf</tissue>
    </source>
</reference>
<dbReference type="PANTHER" id="PTHR34710:SF20">
    <property type="entry name" value="OS10G0550200 PROTEIN"/>
    <property type="match status" value="1"/>
</dbReference>
<dbReference type="InterPro" id="IPR001650">
    <property type="entry name" value="Helicase_C-like"/>
</dbReference>
<dbReference type="InterPro" id="IPR022059">
    <property type="entry name" value="DUF3615"/>
</dbReference>
<dbReference type="SUPFAM" id="SSF52540">
    <property type="entry name" value="P-loop containing nucleoside triphosphate hydrolases"/>
    <property type="match status" value="1"/>
</dbReference>
<evidence type="ECO:0000259" key="1">
    <source>
        <dbReference type="PROSITE" id="PS51194"/>
    </source>
</evidence>
<dbReference type="AlphaFoldDB" id="A0AAD8VUY3"/>
<feature type="domain" description="Helicase C-terminal" evidence="1">
    <location>
        <begin position="1"/>
        <end position="100"/>
    </location>
</feature>
<sequence length="286" mass="32704">MHATLKERDSALKSFKSGLSPILVASDAASWCLDVQNIGHVINYDLPKRIEGYIQRIRRTKKHGLATSFFTESDQPLADHLAKLMNRMKQDVPDWLVEYAHKLQPRKSDPYFDYLVDKFINAIAADVKANSSCDDIDYKTVHKRQTSEYARSALLHYNCEGEKKVKYELVEAITSYGIMDSDGLYVHVNFTAMNTENSEVDFFFAELRWDSDKEASVPTCVVTLEEKQRVGGFDGTDCSNYKDEMDFRVDIQHCYACGADLMHPKDGKLYEIGHISMSKSYGYDLR</sequence>
<organism evidence="2 3">
    <name type="scientific">Lolium multiflorum</name>
    <name type="common">Italian ryegrass</name>
    <name type="synonym">Lolium perenne subsp. multiflorum</name>
    <dbReference type="NCBI Taxonomy" id="4521"/>
    <lineage>
        <taxon>Eukaryota</taxon>
        <taxon>Viridiplantae</taxon>
        <taxon>Streptophyta</taxon>
        <taxon>Embryophyta</taxon>
        <taxon>Tracheophyta</taxon>
        <taxon>Spermatophyta</taxon>
        <taxon>Magnoliopsida</taxon>
        <taxon>Liliopsida</taxon>
        <taxon>Poales</taxon>
        <taxon>Poaceae</taxon>
        <taxon>BOP clade</taxon>
        <taxon>Pooideae</taxon>
        <taxon>Poodae</taxon>
        <taxon>Poeae</taxon>
        <taxon>Poeae Chloroplast Group 2 (Poeae type)</taxon>
        <taxon>Loliodinae</taxon>
        <taxon>Loliinae</taxon>
        <taxon>Lolium</taxon>
    </lineage>
</organism>
<name>A0AAD8VUY3_LOLMU</name>
<gene>
    <name evidence="2" type="ORF">QYE76_026234</name>
</gene>
<comment type="caution">
    <text evidence="2">The sequence shown here is derived from an EMBL/GenBank/DDBJ whole genome shotgun (WGS) entry which is preliminary data.</text>
</comment>
<keyword evidence="3" id="KW-1185">Reference proteome</keyword>
<dbReference type="PANTHER" id="PTHR34710">
    <property type="entry name" value="OS03G0834100 PROTEIN"/>
    <property type="match status" value="1"/>
</dbReference>
<protein>
    <recommendedName>
        <fullName evidence="1">Helicase C-terminal domain-containing protein</fullName>
    </recommendedName>
</protein>
<dbReference type="InterPro" id="IPR027417">
    <property type="entry name" value="P-loop_NTPase"/>
</dbReference>
<dbReference type="Proteomes" id="UP001231189">
    <property type="component" value="Unassembled WGS sequence"/>
</dbReference>
<proteinExistence type="predicted"/>
<accession>A0AAD8VUY3</accession>
<dbReference type="Pfam" id="PF00271">
    <property type="entry name" value="Helicase_C"/>
    <property type="match status" value="1"/>
</dbReference>
<dbReference type="PROSITE" id="PS51194">
    <property type="entry name" value="HELICASE_CTER"/>
    <property type="match status" value="1"/>
</dbReference>
<dbReference type="Gene3D" id="3.40.50.300">
    <property type="entry name" value="P-loop containing nucleotide triphosphate hydrolases"/>
    <property type="match status" value="1"/>
</dbReference>
<dbReference type="Pfam" id="PF12274">
    <property type="entry name" value="DUF3615"/>
    <property type="match status" value="1"/>
</dbReference>
<evidence type="ECO:0000313" key="3">
    <source>
        <dbReference type="Proteomes" id="UP001231189"/>
    </source>
</evidence>